<sequence length="628" mass="68195">MNIWVFLTWAVFIAAIIVIFIFFIHFAVTSRRESMNAKSRIAEVSNLLSESRKSRIHARQRADSASPIVKDLWIEYDESLVDDLESRSARSTIEAEFFFNARSLAGPLFENKWIQSLPGTLIAVGVGGTFFKLTFGLIGLDLRNDTDIDVLQESVMTLLNTAGLSFMASGIGVVMSLIATGILSHRQNRISKDVGTLVADIDSYFERYSAEFGIQKVEGNTREIAQSLNELHEKIGVEFQKSVQGLSSDMQSAIVGAIDMALAPAMQNLTEATSRQSGEVFDKLVNRFSDAFEGLGQSQASAMRAASQGLVDSTSSLSSQISSTLERIEQATTNNANTTNTNISQMLAAAQEQAEQNRESHARATAAAKEQAEADRAAHAEALAQLHSTSADSLARFKSEASEQTDVLQRQIGDMADAANQQQQSMESNIKQLAELTAQTQSLMEVSATSMASSSADLKSIADGFTTTTKSVASKLSDAVMSIQNVSQQQALSLQALDKHSTAISQVTDNSALAGEKLAAAAHEAKTAFDEMRNHQTEFLLGLGDSLDGAKQNLTDSIEQTSRKMSEWLAAYSDTVSSQTDERLDQWNRHSTEYATNMLQIAKSLEGVVDELEGVNKNGSYARTAVVR</sequence>
<dbReference type="NCBIfam" id="NF033915">
    <property type="entry name" value="antiphage_ZorA_2"/>
    <property type="match status" value="1"/>
</dbReference>
<evidence type="ECO:0000256" key="1">
    <source>
        <dbReference type="SAM" id="MobiDB-lite"/>
    </source>
</evidence>
<gene>
    <name evidence="3" type="ORF">CIK59_17170</name>
</gene>
<accession>A0A2A3ZL80</accession>
<evidence type="ECO:0000313" key="4">
    <source>
        <dbReference type="Proteomes" id="UP000217881"/>
    </source>
</evidence>
<protein>
    <submittedName>
        <fullName evidence="3">Uncharacterized protein</fullName>
    </submittedName>
</protein>
<feature type="transmembrane region" description="Helical" evidence="2">
    <location>
        <begin position="121"/>
        <end position="142"/>
    </location>
</feature>
<comment type="caution">
    <text evidence="3">The sequence shown here is derived from an EMBL/GenBank/DDBJ whole genome shotgun (WGS) entry which is preliminary data.</text>
</comment>
<dbReference type="RefSeq" id="WP_096147074.1">
    <property type="nucleotide sequence ID" value="NZ_NRHA01000024.1"/>
</dbReference>
<keyword evidence="2" id="KW-1133">Transmembrane helix</keyword>
<reference evidence="3 4" key="1">
    <citation type="journal article" date="2017" name="Elife">
        <title>Extensive horizontal gene transfer in cheese-associated bacteria.</title>
        <authorList>
            <person name="Bonham K.S."/>
            <person name="Wolfe B.E."/>
            <person name="Dutton R.J."/>
        </authorList>
    </citation>
    <scope>NUCLEOTIDE SEQUENCE [LARGE SCALE GENOMIC DNA]</scope>
    <source>
        <strain evidence="3 4">738_8</strain>
    </source>
</reference>
<proteinExistence type="predicted"/>
<dbReference type="EMBL" id="NRHA01000024">
    <property type="protein sequence ID" value="PCC52317.1"/>
    <property type="molecule type" value="Genomic_DNA"/>
</dbReference>
<feature type="region of interest" description="Disordered" evidence="1">
    <location>
        <begin position="352"/>
        <end position="378"/>
    </location>
</feature>
<keyword evidence="2" id="KW-0812">Transmembrane</keyword>
<evidence type="ECO:0000313" key="3">
    <source>
        <dbReference type="EMBL" id="PCC52317.1"/>
    </source>
</evidence>
<dbReference type="AlphaFoldDB" id="A0A2A3ZL80"/>
<evidence type="ECO:0000256" key="2">
    <source>
        <dbReference type="SAM" id="Phobius"/>
    </source>
</evidence>
<feature type="transmembrane region" description="Helical" evidence="2">
    <location>
        <begin position="162"/>
        <end position="183"/>
    </location>
</feature>
<dbReference type="Proteomes" id="UP000217881">
    <property type="component" value="Unassembled WGS sequence"/>
</dbReference>
<organism evidence="3 4">
    <name type="scientific">Brevibacterium aurantiacum</name>
    <dbReference type="NCBI Taxonomy" id="273384"/>
    <lineage>
        <taxon>Bacteria</taxon>
        <taxon>Bacillati</taxon>
        <taxon>Actinomycetota</taxon>
        <taxon>Actinomycetes</taxon>
        <taxon>Micrococcales</taxon>
        <taxon>Brevibacteriaceae</taxon>
        <taxon>Brevibacterium</taxon>
    </lineage>
</organism>
<feature type="transmembrane region" description="Helical" evidence="2">
    <location>
        <begin position="6"/>
        <end position="28"/>
    </location>
</feature>
<name>A0A2A3ZL80_BREAU</name>
<keyword evidence="2" id="KW-0472">Membrane</keyword>